<dbReference type="EMBL" id="VOFY01000019">
    <property type="protein sequence ID" value="KAA8582518.1"/>
    <property type="molecule type" value="Genomic_DNA"/>
</dbReference>
<accession>A0A5J5CKP8</accession>
<feature type="region of interest" description="Disordered" evidence="1">
    <location>
        <begin position="1"/>
        <end position="43"/>
    </location>
</feature>
<sequence length="142" mass="14908">MSMTGTLEKGPPPGIGPVRGTAAPHYHHHNNPPPASSQLQLPGQPPLWVETEKHLQCSRTSSLFCSESGGGAVMLLWSCGVPGLLGLLGAGDAQNRLLPDKSLPRWTGVRDHLDNGHCHGGIGSSASTVRPQAHPLLLRPAD</sequence>
<protein>
    <submittedName>
        <fullName evidence="2">Uncharacterized protein</fullName>
    </submittedName>
</protein>
<proteinExistence type="predicted"/>
<comment type="caution">
    <text evidence="2">The sequence shown here is derived from an EMBL/GenBank/DDBJ whole genome shotgun (WGS) entry which is preliminary data.</text>
</comment>
<evidence type="ECO:0000313" key="3">
    <source>
        <dbReference type="Proteomes" id="UP000327493"/>
    </source>
</evidence>
<name>A0A5J5CKP8_9PERO</name>
<keyword evidence="3" id="KW-1185">Reference proteome</keyword>
<gene>
    <name evidence="2" type="ORF">FQN60_006189</name>
</gene>
<dbReference type="Proteomes" id="UP000327493">
    <property type="component" value="Chromosome 19"/>
</dbReference>
<reference evidence="2 3" key="1">
    <citation type="submission" date="2019-08" db="EMBL/GenBank/DDBJ databases">
        <title>A chromosome-level genome assembly, high-density linkage maps, and genome scans reveal the genomic architecture of hybrid incompatibilities underlying speciation via character displacement in darters (Percidae: Etheostominae).</title>
        <authorList>
            <person name="Moran R.L."/>
            <person name="Catchen J.M."/>
            <person name="Fuller R.C."/>
        </authorList>
    </citation>
    <scope>NUCLEOTIDE SEQUENCE [LARGE SCALE GENOMIC DNA]</scope>
    <source>
        <strain evidence="2">EspeVRDwgs_2016</strain>
        <tissue evidence="2">Muscle</tissue>
    </source>
</reference>
<feature type="region of interest" description="Disordered" evidence="1">
    <location>
        <begin position="121"/>
        <end position="142"/>
    </location>
</feature>
<dbReference type="AlphaFoldDB" id="A0A5J5CKP8"/>
<evidence type="ECO:0000313" key="2">
    <source>
        <dbReference type="EMBL" id="KAA8582518.1"/>
    </source>
</evidence>
<organism evidence="2 3">
    <name type="scientific">Etheostoma spectabile</name>
    <name type="common">orangethroat darter</name>
    <dbReference type="NCBI Taxonomy" id="54343"/>
    <lineage>
        <taxon>Eukaryota</taxon>
        <taxon>Metazoa</taxon>
        <taxon>Chordata</taxon>
        <taxon>Craniata</taxon>
        <taxon>Vertebrata</taxon>
        <taxon>Euteleostomi</taxon>
        <taxon>Actinopterygii</taxon>
        <taxon>Neopterygii</taxon>
        <taxon>Teleostei</taxon>
        <taxon>Neoteleostei</taxon>
        <taxon>Acanthomorphata</taxon>
        <taxon>Eupercaria</taxon>
        <taxon>Perciformes</taxon>
        <taxon>Percoidei</taxon>
        <taxon>Percidae</taxon>
        <taxon>Etheostomatinae</taxon>
        <taxon>Etheostoma</taxon>
    </lineage>
</organism>
<evidence type="ECO:0000256" key="1">
    <source>
        <dbReference type="SAM" id="MobiDB-lite"/>
    </source>
</evidence>